<comment type="caution">
    <text evidence="2">The sequence shown here is derived from an EMBL/GenBank/DDBJ whole genome shotgun (WGS) entry which is preliminary data.</text>
</comment>
<feature type="non-terminal residue" evidence="2">
    <location>
        <position position="47"/>
    </location>
</feature>
<evidence type="ECO:0000313" key="3">
    <source>
        <dbReference type="Proteomes" id="UP000681720"/>
    </source>
</evidence>
<name>A0A8S3JB42_9BILA</name>
<reference evidence="2" key="1">
    <citation type="submission" date="2021-02" db="EMBL/GenBank/DDBJ databases">
        <authorList>
            <person name="Nowell W R."/>
        </authorList>
    </citation>
    <scope>NUCLEOTIDE SEQUENCE</scope>
</reference>
<dbReference type="Proteomes" id="UP000681720">
    <property type="component" value="Unassembled WGS sequence"/>
</dbReference>
<sequence length="47" mass="5556">MLMGRHRGLLASMKDQEVIEYSAVNTLARRREEYILQYQQSSTPKKE</sequence>
<dbReference type="EMBL" id="CAJOBJ010355378">
    <property type="protein sequence ID" value="CAF5213455.1"/>
    <property type="molecule type" value="Genomic_DNA"/>
</dbReference>
<protein>
    <submittedName>
        <fullName evidence="2">Uncharacterized protein</fullName>
    </submittedName>
</protein>
<dbReference type="AlphaFoldDB" id="A0A8S3JB42"/>
<dbReference type="EMBL" id="CAJOBI010339298">
    <property type="protein sequence ID" value="CAF5210578.1"/>
    <property type="molecule type" value="Genomic_DNA"/>
</dbReference>
<evidence type="ECO:0000313" key="2">
    <source>
        <dbReference type="EMBL" id="CAF5213455.1"/>
    </source>
</evidence>
<organism evidence="2 3">
    <name type="scientific">Rotaria magnacalcarata</name>
    <dbReference type="NCBI Taxonomy" id="392030"/>
    <lineage>
        <taxon>Eukaryota</taxon>
        <taxon>Metazoa</taxon>
        <taxon>Spiralia</taxon>
        <taxon>Gnathifera</taxon>
        <taxon>Rotifera</taxon>
        <taxon>Eurotatoria</taxon>
        <taxon>Bdelloidea</taxon>
        <taxon>Philodinida</taxon>
        <taxon>Philodinidae</taxon>
        <taxon>Rotaria</taxon>
    </lineage>
</organism>
<proteinExistence type="predicted"/>
<accession>A0A8S3JB42</accession>
<dbReference type="Proteomes" id="UP000676336">
    <property type="component" value="Unassembled WGS sequence"/>
</dbReference>
<gene>
    <name evidence="2" type="ORF">GIL414_LOCUS80643</name>
    <name evidence="1" type="ORF">SMN809_LOCUS78230</name>
</gene>
<evidence type="ECO:0000313" key="1">
    <source>
        <dbReference type="EMBL" id="CAF5210578.1"/>
    </source>
</evidence>